<feature type="domain" description="IclR-ED" evidence="5">
    <location>
        <begin position="89"/>
        <end position="273"/>
    </location>
</feature>
<keyword evidence="3" id="KW-0804">Transcription</keyword>
<evidence type="ECO:0000256" key="3">
    <source>
        <dbReference type="ARBA" id="ARBA00023163"/>
    </source>
</evidence>
<keyword evidence="2" id="KW-0238">DNA-binding</keyword>
<dbReference type="InterPro" id="IPR014757">
    <property type="entry name" value="Tscrpt_reg_IclR_C"/>
</dbReference>
<evidence type="ECO:0000259" key="4">
    <source>
        <dbReference type="PROSITE" id="PS51077"/>
    </source>
</evidence>
<dbReference type="AlphaFoldDB" id="A0A225MEX8"/>
<accession>A0A225MEX8</accession>
<dbReference type="PANTHER" id="PTHR30136">
    <property type="entry name" value="HELIX-TURN-HELIX TRANSCRIPTIONAL REGULATOR, ICLR FAMILY"/>
    <property type="match status" value="1"/>
</dbReference>
<dbReference type="PROSITE" id="PS51078">
    <property type="entry name" value="ICLR_ED"/>
    <property type="match status" value="1"/>
</dbReference>
<sequence length="278" mass="30415">MPACQRGQMNSVRPESRKDISAAGTQTLQRAFALLRIITKHNSQGIRLVDLYARAGLERPTAHRILQGLLAEQAVRQDKQTKRYFLGPFIYELGLAAAPKLALRDIVYPYMKSLAEHTGDTVFMTVRSGFDGVCVARAEGSYPIQVHLIDVGLHRPLNAGASGMALLSAMSDDEIARLARINVERTRKRNPGFTEAMLRANVNATRRRGYALNKAFELPLVLSVGVALRYPDGVPAAGLSISAMASRMSKARQEMAVRCLEDAVLSIQAELAKAGIFP</sequence>
<gene>
    <name evidence="6" type="ORF">CEY11_14005</name>
</gene>
<name>A0A225MEX8_9BURK</name>
<evidence type="ECO:0000313" key="6">
    <source>
        <dbReference type="EMBL" id="OWT58131.1"/>
    </source>
</evidence>
<dbReference type="Gene3D" id="1.10.10.10">
    <property type="entry name" value="Winged helix-like DNA-binding domain superfamily/Winged helix DNA-binding domain"/>
    <property type="match status" value="1"/>
</dbReference>
<evidence type="ECO:0000259" key="5">
    <source>
        <dbReference type="PROSITE" id="PS51078"/>
    </source>
</evidence>
<dbReference type="InterPro" id="IPR036390">
    <property type="entry name" value="WH_DNA-bd_sf"/>
</dbReference>
<dbReference type="InterPro" id="IPR036388">
    <property type="entry name" value="WH-like_DNA-bd_sf"/>
</dbReference>
<dbReference type="InterPro" id="IPR029016">
    <property type="entry name" value="GAF-like_dom_sf"/>
</dbReference>
<dbReference type="Proteomes" id="UP000214603">
    <property type="component" value="Unassembled WGS sequence"/>
</dbReference>
<keyword evidence="1" id="KW-0805">Transcription regulation</keyword>
<dbReference type="Pfam" id="PF09339">
    <property type="entry name" value="HTH_IclR"/>
    <property type="match status" value="1"/>
</dbReference>
<dbReference type="GO" id="GO:0003677">
    <property type="term" value="F:DNA binding"/>
    <property type="evidence" value="ECO:0007669"/>
    <property type="project" value="UniProtKB-KW"/>
</dbReference>
<dbReference type="PANTHER" id="PTHR30136:SF39">
    <property type="entry name" value="TRANSCRIPTIONAL REGULATORY PROTEIN"/>
    <property type="match status" value="1"/>
</dbReference>
<organism evidence="6 7">
    <name type="scientific">Candidimonas nitroreducens</name>
    <dbReference type="NCBI Taxonomy" id="683354"/>
    <lineage>
        <taxon>Bacteria</taxon>
        <taxon>Pseudomonadati</taxon>
        <taxon>Pseudomonadota</taxon>
        <taxon>Betaproteobacteria</taxon>
        <taxon>Burkholderiales</taxon>
        <taxon>Alcaligenaceae</taxon>
        <taxon>Candidimonas</taxon>
    </lineage>
</organism>
<dbReference type="SUPFAM" id="SSF55781">
    <property type="entry name" value="GAF domain-like"/>
    <property type="match status" value="1"/>
</dbReference>
<dbReference type="EMBL" id="NJIH01000008">
    <property type="protein sequence ID" value="OWT58131.1"/>
    <property type="molecule type" value="Genomic_DNA"/>
</dbReference>
<feature type="domain" description="HTH iclR-type" evidence="4">
    <location>
        <begin position="25"/>
        <end position="88"/>
    </location>
</feature>
<evidence type="ECO:0000256" key="2">
    <source>
        <dbReference type="ARBA" id="ARBA00023125"/>
    </source>
</evidence>
<comment type="caution">
    <text evidence="6">The sequence shown here is derived from an EMBL/GenBank/DDBJ whole genome shotgun (WGS) entry which is preliminary data.</text>
</comment>
<evidence type="ECO:0000256" key="1">
    <source>
        <dbReference type="ARBA" id="ARBA00023015"/>
    </source>
</evidence>
<dbReference type="InterPro" id="IPR005471">
    <property type="entry name" value="Tscrpt_reg_IclR_N"/>
</dbReference>
<dbReference type="SMART" id="SM00346">
    <property type="entry name" value="HTH_ICLR"/>
    <property type="match status" value="1"/>
</dbReference>
<keyword evidence="7" id="KW-1185">Reference proteome</keyword>
<dbReference type="GO" id="GO:0045892">
    <property type="term" value="P:negative regulation of DNA-templated transcription"/>
    <property type="evidence" value="ECO:0007669"/>
    <property type="project" value="TreeGrafter"/>
</dbReference>
<dbReference type="Gene3D" id="3.30.450.40">
    <property type="match status" value="1"/>
</dbReference>
<dbReference type="SUPFAM" id="SSF46785">
    <property type="entry name" value="Winged helix' DNA-binding domain"/>
    <property type="match status" value="1"/>
</dbReference>
<dbReference type="OrthoDB" id="9807558at2"/>
<reference evidence="7" key="1">
    <citation type="submission" date="2017-06" db="EMBL/GenBank/DDBJ databases">
        <title>Herbaspirillum phytohormonus sp. nov., isolated from the root nodule of Robinia pseudoacacia in lead-zinc mine.</title>
        <authorList>
            <person name="Fan M."/>
            <person name="Lin Y."/>
        </authorList>
    </citation>
    <scope>NUCLEOTIDE SEQUENCE [LARGE SCALE GENOMIC DNA]</scope>
    <source>
        <strain evidence="7">SC-089</strain>
    </source>
</reference>
<evidence type="ECO:0000313" key="7">
    <source>
        <dbReference type="Proteomes" id="UP000214603"/>
    </source>
</evidence>
<protein>
    <submittedName>
        <fullName evidence="6">IclR family transcriptional regulator</fullName>
    </submittedName>
</protein>
<proteinExistence type="predicted"/>
<dbReference type="PROSITE" id="PS51077">
    <property type="entry name" value="HTH_ICLR"/>
    <property type="match status" value="1"/>
</dbReference>
<dbReference type="InterPro" id="IPR050707">
    <property type="entry name" value="HTH_MetabolicPath_Reg"/>
</dbReference>
<dbReference type="Pfam" id="PF01614">
    <property type="entry name" value="IclR_C"/>
    <property type="match status" value="1"/>
</dbReference>
<dbReference type="GO" id="GO:0003700">
    <property type="term" value="F:DNA-binding transcription factor activity"/>
    <property type="evidence" value="ECO:0007669"/>
    <property type="project" value="TreeGrafter"/>
</dbReference>